<dbReference type="PANTHER" id="PTHR43833">
    <property type="entry name" value="POTASSIUM CHANNEL PROTEIN 2-RELATED-RELATED"/>
    <property type="match status" value="1"/>
</dbReference>
<evidence type="ECO:0000313" key="9">
    <source>
        <dbReference type="EMBL" id="MCQ5121122.1"/>
    </source>
</evidence>
<dbReference type="Proteomes" id="UP001524435">
    <property type="component" value="Unassembled WGS sequence"/>
</dbReference>
<dbReference type="NCBIfam" id="NF007039">
    <property type="entry name" value="PRK09496.3-2"/>
    <property type="match status" value="1"/>
</dbReference>
<feature type="domain" description="RCK C-terminal" evidence="8">
    <location>
        <begin position="372"/>
        <end position="453"/>
    </location>
</feature>
<dbReference type="PANTHER" id="PTHR43833:SF5">
    <property type="entry name" value="TRK SYSTEM POTASSIUM UPTAKE PROTEIN TRKA"/>
    <property type="match status" value="1"/>
</dbReference>
<dbReference type="InterPro" id="IPR003148">
    <property type="entry name" value="RCK_N"/>
</dbReference>
<dbReference type="RefSeq" id="WP_178200536.1">
    <property type="nucleotide sequence ID" value="NZ_CALVCM010000021.1"/>
</dbReference>
<organism evidence="9 10">
    <name type="scientific">Massilicoli timonensis</name>
    <dbReference type="NCBI Taxonomy" id="2015901"/>
    <lineage>
        <taxon>Bacteria</taxon>
        <taxon>Bacillati</taxon>
        <taxon>Bacillota</taxon>
        <taxon>Erysipelotrichia</taxon>
        <taxon>Erysipelotrichales</taxon>
        <taxon>Erysipelotrichaceae</taxon>
        <taxon>Massilicoli</taxon>
    </lineage>
</organism>
<evidence type="ECO:0000256" key="2">
    <source>
        <dbReference type="ARBA" id="ARBA00022448"/>
    </source>
</evidence>
<dbReference type="InterPro" id="IPR050721">
    <property type="entry name" value="Trk_Ktr_HKT_K-transport"/>
</dbReference>
<dbReference type="Pfam" id="PF02080">
    <property type="entry name" value="TrkA_C"/>
    <property type="match status" value="2"/>
</dbReference>
<dbReference type="NCBIfam" id="NF007041">
    <property type="entry name" value="PRK09496.3-4"/>
    <property type="match status" value="1"/>
</dbReference>
<name>A0ABT1SIS9_9FIRM</name>
<feature type="domain" description="RCK N-terminal" evidence="7">
    <location>
        <begin position="228"/>
        <end position="345"/>
    </location>
</feature>
<comment type="caution">
    <text evidence="9">The sequence shown here is derived from an EMBL/GenBank/DDBJ whole genome shotgun (WGS) entry which is preliminary data.</text>
</comment>
<evidence type="ECO:0000256" key="6">
    <source>
        <dbReference type="ARBA" id="ARBA00023065"/>
    </source>
</evidence>
<keyword evidence="10" id="KW-1185">Reference proteome</keyword>
<dbReference type="PROSITE" id="PS51201">
    <property type="entry name" value="RCK_N"/>
    <property type="match status" value="2"/>
</dbReference>
<dbReference type="Pfam" id="PF02254">
    <property type="entry name" value="TrkA_N"/>
    <property type="match status" value="2"/>
</dbReference>
<evidence type="ECO:0000259" key="8">
    <source>
        <dbReference type="PROSITE" id="PS51202"/>
    </source>
</evidence>
<dbReference type="SUPFAM" id="SSF51735">
    <property type="entry name" value="NAD(P)-binding Rossmann-fold domains"/>
    <property type="match status" value="2"/>
</dbReference>
<dbReference type="EMBL" id="JANGCH010000002">
    <property type="protein sequence ID" value="MCQ5121122.1"/>
    <property type="molecule type" value="Genomic_DNA"/>
</dbReference>
<evidence type="ECO:0000256" key="3">
    <source>
        <dbReference type="ARBA" id="ARBA00022538"/>
    </source>
</evidence>
<accession>A0ABT1SIS9</accession>
<dbReference type="PROSITE" id="PS51202">
    <property type="entry name" value="RCK_C"/>
    <property type="match status" value="2"/>
</dbReference>
<dbReference type="Gene3D" id="3.40.50.720">
    <property type="entry name" value="NAD(P)-binding Rossmann-like Domain"/>
    <property type="match status" value="2"/>
</dbReference>
<dbReference type="InterPro" id="IPR036291">
    <property type="entry name" value="NAD(P)-bd_dom_sf"/>
</dbReference>
<feature type="domain" description="RCK N-terminal" evidence="7">
    <location>
        <begin position="1"/>
        <end position="120"/>
    </location>
</feature>
<evidence type="ECO:0000313" key="10">
    <source>
        <dbReference type="Proteomes" id="UP001524435"/>
    </source>
</evidence>
<keyword evidence="5" id="KW-0520">NAD</keyword>
<gene>
    <name evidence="9" type="primary">trkA</name>
    <name evidence="9" type="ORF">NE663_02450</name>
</gene>
<dbReference type="PRINTS" id="PR00335">
    <property type="entry name" value="KUPTAKETRKA"/>
</dbReference>
<evidence type="ECO:0000256" key="4">
    <source>
        <dbReference type="ARBA" id="ARBA00022958"/>
    </source>
</evidence>
<evidence type="ECO:0000259" key="7">
    <source>
        <dbReference type="PROSITE" id="PS51201"/>
    </source>
</evidence>
<protein>
    <recommendedName>
        <fullName evidence="1">Trk system potassium uptake protein TrkA</fullName>
    </recommendedName>
</protein>
<dbReference type="SUPFAM" id="SSF116726">
    <property type="entry name" value="TrkA C-terminal domain-like"/>
    <property type="match status" value="2"/>
</dbReference>
<keyword evidence="2" id="KW-0813">Transport</keyword>
<dbReference type="NCBIfam" id="NF007033">
    <property type="entry name" value="PRK09496.1-5"/>
    <property type="match status" value="1"/>
</dbReference>
<sequence>MKILIVGLGKVGQLLCEYLSAEGHDIVGIDPIEQKVDEVVERNDIFGICGNGANCDVLREAGVEDADVLLAVTSSDELNILSGLIAKRLGVRYTIARVRNPDYYTQLRFLREELGFNMILNPEAEAANEIVRSILFPSAMKVNTFARGRVEIAEVKVTKNNRLAGIQLSDLYQISRSNILICAIKRGEQVYIPNGQFILEQGDHAYLTGSHKELVSFCAYTHLSKKQKKKVMIIGGSKIAYFLAKQLLDQKYSVKIIEQNETRCIELAQRLPQASIIHANGSDESVLEDERVDEMDVVVTLTGIDEENMIVSLLCKNMNAKKAIAKVNNLRFTDMVDHMDIDGVISPKRIAANQILAYVRAKSNKDEDSAVRTLYKLVNEHVEALEFMATDNFRGKKTSLAVLPVKKDILVAAILRGRQVIVPKGNDQILSGDRVIVVTQRKTIRDLNDILED</sequence>
<keyword evidence="3" id="KW-0633">Potassium transport</keyword>
<dbReference type="InterPro" id="IPR006036">
    <property type="entry name" value="K_uptake_TrkA"/>
</dbReference>
<keyword evidence="6" id="KW-0406">Ion transport</keyword>
<evidence type="ECO:0000256" key="1">
    <source>
        <dbReference type="ARBA" id="ARBA00017378"/>
    </source>
</evidence>
<evidence type="ECO:0000256" key="5">
    <source>
        <dbReference type="ARBA" id="ARBA00023027"/>
    </source>
</evidence>
<dbReference type="InterPro" id="IPR006037">
    <property type="entry name" value="RCK_C"/>
</dbReference>
<feature type="domain" description="RCK C-terminal" evidence="8">
    <location>
        <begin position="140"/>
        <end position="223"/>
    </location>
</feature>
<dbReference type="InterPro" id="IPR036721">
    <property type="entry name" value="RCK_C_sf"/>
</dbReference>
<proteinExistence type="predicted"/>
<keyword evidence="4" id="KW-0630">Potassium</keyword>
<dbReference type="Gene3D" id="3.30.70.1450">
    <property type="entry name" value="Regulator of K+ conductance, C-terminal domain"/>
    <property type="match status" value="2"/>
</dbReference>
<dbReference type="NCBIfam" id="NF007031">
    <property type="entry name" value="PRK09496.1-2"/>
    <property type="match status" value="1"/>
</dbReference>
<reference evidence="9 10" key="1">
    <citation type="submission" date="2022-06" db="EMBL/GenBank/DDBJ databases">
        <title>Isolation of gut microbiota from human fecal samples.</title>
        <authorList>
            <person name="Pamer E.G."/>
            <person name="Barat B."/>
            <person name="Waligurski E."/>
            <person name="Medina S."/>
            <person name="Paddock L."/>
            <person name="Mostad J."/>
        </authorList>
    </citation>
    <scope>NUCLEOTIDE SEQUENCE [LARGE SCALE GENOMIC DNA]</scope>
    <source>
        <strain evidence="9 10">DFI.6.1</strain>
    </source>
</reference>